<dbReference type="EMBL" id="NMQU01000047">
    <property type="protein sequence ID" value="OXM49719.1"/>
    <property type="molecule type" value="Genomic_DNA"/>
</dbReference>
<keyword evidence="3 4" id="KW-0067">ATP-binding</keyword>
<dbReference type="InterPro" id="IPR011761">
    <property type="entry name" value="ATP-grasp"/>
</dbReference>
<dbReference type="Gene3D" id="3.40.50.20">
    <property type="match status" value="1"/>
</dbReference>
<dbReference type="AlphaFoldDB" id="A0A229RTC8"/>
<evidence type="ECO:0000313" key="6">
    <source>
        <dbReference type="EMBL" id="OXM49719.1"/>
    </source>
</evidence>
<keyword evidence="1" id="KW-0436">Ligase</keyword>
<keyword evidence="7" id="KW-1185">Reference proteome</keyword>
<sequence>MTVFSPVSGARLAVLGASPMREAALAEWRAMGVRVLLLDGHSPARYDLLADVFHPVDTRDGSADVDRIAELVRGCDGVTTLSDASQATAARIAGRLGLPGVGPERAEVARSKWRQRELLSKAGITVPCWRRVTGPDDIGEFYAETTGRAVLKPVDSAGSAGVLAVGGEAEARRQWPVVRSLSPSRTAVIEEFLPGREVCVDAVIVSGRPVFVSVVDCEYGGGQGFIATSAKYASRSPDHDAAEARLAAIAAALKLADGLVHAEFKIDGDRWTPLEFALRPGGALVPELTRRVGGLDLYRAQALIALGSAAELPGAAETPACAPYAQVRFLVGTGLVRRFVPPATVVSGLPDVRLVSQFVGPGARVRTPVSEEGRAGCVAGWGDEPRALDEQLRVAVERLGVAMGLTVEAPPAPAEADVAAL</sequence>
<evidence type="ECO:0000259" key="5">
    <source>
        <dbReference type="PROSITE" id="PS50975"/>
    </source>
</evidence>
<dbReference type="InterPro" id="IPR052032">
    <property type="entry name" value="ATP-dep_AA_Ligase"/>
</dbReference>
<keyword evidence="2 4" id="KW-0547">Nucleotide-binding</keyword>
<accession>A0A229RTC8</accession>
<dbReference type="OrthoDB" id="6964321at2"/>
<dbReference type="GO" id="GO:0046872">
    <property type="term" value="F:metal ion binding"/>
    <property type="evidence" value="ECO:0007669"/>
    <property type="project" value="InterPro"/>
</dbReference>
<reference evidence="6 7" key="1">
    <citation type="submission" date="2017-07" db="EMBL/GenBank/DDBJ databases">
        <title>Amycolatopsis alba DSM 44262 Genome sequencing and assembly.</title>
        <authorList>
            <person name="Kaur N."/>
            <person name="Mayilraj S."/>
        </authorList>
    </citation>
    <scope>NUCLEOTIDE SEQUENCE [LARGE SCALE GENOMIC DNA]</scope>
    <source>
        <strain evidence="6 7">DSM 44262</strain>
    </source>
</reference>
<dbReference type="PANTHER" id="PTHR43585:SF2">
    <property type="entry name" value="ATP-GRASP ENZYME FSQD"/>
    <property type="match status" value="1"/>
</dbReference>
<evidence type="ECO:0000256" key="1">
    <source>
        <dbReference type="ARBA" id="ARBA00022598"/>
    </source>
</evidence>
<evidence type="ECO:0000256" key="3">
    <source>
        <dbReference type="ARBA" id="ARBA00022840"/>
    </source>
</evidence>
<dbReference type="SUPFAM" id="SSF56059">
    <property type="entry name" value="Glutathione synthetase ATP-binding domain-like"/>
    <property type="match status" value="1"/>
</dbReference>
<dbReference type="GO" id="GO:0016874">
    <property type="term" value="F:ligase activity"/>
    <property type="evidence" value="ECO:0007669"/>
    <property type="project" value="UniProtKB-KW"/>
</dbReference>
<evidence type="ECO:0000256" key="4">
    <source>
        <dbReference type="PROSITE-ProRule" id="PRU00409"/>
    </source>
</evidence>
<evidence type="ECO:0000256" key="2">
    <source>
        <dbReference type="ARBA" id="ARBA00022741"/>
    </source>
</evidence>
<dbReference type="Proteomes" id="UP000215563">
    <property type="component" value="Unassembled WGS sequence"/>
</dbReference>
<dbReference type="PANTHER" id="PTHR43585">
    <property type="entry name" value="FUMIPYRROLE BIOSYNTHESIS PROTEIN C"/>
    <property type="match status" value="1"/>
</dbReference>
<dbReference type="Gene3D" id="3.30.470.20">
    <property type="entry name" value="ATP-grasp fold, B domain"/>
    <property type="match status" value="1"/>
</dbReference>
<organism evidence="6 7">
    <name type="scientific">Amycolatopsis alba DSM 44262</name>
    <dbReference type="NCBI Taxonomy" id="1125972"/>
    <lineage>
        <taxon>Bacteria</taxon>
        <taxon>Bacillati</taxon>
        <taxon>Actinomycetota</taxon>
        <taxon>Actinomycetes</taxon>
        <taxon>Pseudonocardiales</taxon>
        <taxon>Pseudonocardiaceae</taxon>
        <taxon>Amycolatopsis</taxon>
    </lineage>
</organism>
<protein>
    <recommendedName>
        <fullName evidence="5">ATP-grasp domain-containing protein</fullName>
    </recommendedName>
</protein>
<dbReference type="GO" id="GO:0005524">
    <property type="term" value="F:ATP binding"/>
    <property type="evidence" value="ECO:0007669"/>
    <property type="project" value="UniProtKB-UniRule"/>
</dbReference>
<evidence type="ECO:0000313" key="7">
    <source>
        <dbReference type="Proteomes" id="UP000215563"/>
    </source>
</evidence>
<dbReference type="Pfam" id="PF13535">
    <property type="entry name" value="ATP-grasp_4"/>
    <property type="match status" value="1"/>
</dbReference>
<proteinExistence type="predicted"/>
<comment type="caution">
    <text evidence="6">The sequence shown here is derived from an EMBL/GenBank/DDBJ whole genome shotgun (WGS) entry which is preliminary data.</text>
</comment>
<gene>
    <name evidence="6" type="ORF">CFP75_18285</name>
</gene>
<name>A0A229RTC8_AMYAL</name>
<dbReference type="PROSITE" id="PS50975">
    <property type="entry name" value="ATP_GRASP"/>
    <property type="match status" value="1"/>
</dbReference>
<feature type="domain" description="ATP-grasp" evidence="5">
    <location>
        <begin position="116"/>
        <end position="306"/>
    </location>
</feature>